<keyword evidence="2" id="KW-0812">Transmembrane</keyword>
<dbReference type="EMBL" id="KN882063">
    <property type="protein sequence ID" value="KIY45010.1"/>
    <property type="molecule type" value="Genomic_DNA"/>
</dbReference>
<keyword evidence="2" id="KW-0472">Membrane</keyword>
<keyword evidence="5" id="KW-1185">Reference proteome</keyword>
<sequence length="407" mass="43810">MPFRQRPRRGVLRIALSLLLSCASVSASKVCTTNSVGQQVCRQKLSGGAVAAIIIVVLLVLGVLVAAFFFVRRRRLQRLDTPFHIDDRQIAGPPITPTRVGPEMVTTYSAPLLGTKAPGGRNVGSTRNVFRDVATTAGHDRFGGMASRFKSIEPGTAGTWAASSPTPGVGRGSGMPATDNPYANSTQDRMYPKTAGYTNRGEYPLPSRPQPRQLQNTRTRPRGLSHTAAYAPSVSRQESSASNRMALRTHFSLVSDILTVSGISVRDGYGQIRSAGVGNGSGEFPLPKYPRPLQTAQYLSSQRSPRSHSPERAPSLPRSPELARAHSPEIHPSGSPDLARPKLAGYTQARSPEFMRPPANYAVKESSPLKSSSSSVRAAFQSFVRRIGAPRVRTPPPTYGNGVGNRF</sequence>
<name>A0A0D7A2Q6_9AGAR</name>
<dbReference type="AlphaFoldDB" id="A0A0D7A2Q6"/>
<feature type="signal peptide" evidence="3">
    <location>
        <begin position="1"/>
        <end position="27"/>
    </location>
</feature>
<dbReference type="Proteomes" id="UP000054144">
    <property type="component" value="Unassembled WGS sequence"/>
</dbReference>
<feature type="region of interest" description="Disordered" evidence="1">
    <location>
        <begin position="156"/>
        <end position="242"/>
    </location>
</feature>
<feature type="region of interest" description="Disordered" evidence="1">
    <location>
        <begin position="296"/>
        <end position="377"/>
    </location>
</feature>
<keyword evidence="2" id="KW-1133">Transmembrane helix</keyword>
<evidence type="ECO:0000313" key="4">
    <source>
        <dbReference type="EMBL" id="KIY45010.1"/>
    </source>
</evidence>
<gene>
    <name evidence="4" type="ORF">FISHEDRAFT_77038</name>
</gene>
<evidence type="ECO:0000256" key="3">
    <source>
        <dbReference type="SAM" id="SignalP"/>
    </source>
</evidence>
<organism evidence="4 5">
    <name type="scientific">Fistulina hepatica ATCC 64428</name>
    <dbReference type="NCBI Taxonomy" id="1128425"/>
    <lineage>
        <taxon>Eukaryota</taxon>
        <taxon>Fungi</taxon>
        <taxon>Dikarya</taxon>
        <taxon>Basidiomycota</taxon>
        <taxon>Agaricomycotina</taxon>
        <taxon>Agaricomycetes</taxon>
        <taxon>Agaricomycetidae</taxon>
        <taxon>Agaricales</taxon>
        <taxon>Fistulinaceae</taxon>
        <taxon>Fistulina</taxon>
    </lineage>
</organism>
<reference evidence="4 5" key="1">
    <citation type="journal article" date="2015" name="Fungal Genet. Biol.">
        <title>Evolution of novel wood decay mechanisms in Agaricales revealed by the genome sequences of Fistulina hepatica and Cylindrobasidium torrendii.</title>
        <authorList>
            <person name="Floudas D."/>
            <person name="Held B.W."/>
            <person name="Riley R."/>
            <person name="Nagy L.G."/>
            <person name="Koehler G."/>
            <person name="Ransdell A.S."/>
            <person name="Younus H."/>
            <person name="Chow J."/>
            <person name="Chiniquy J."/>
            <person name="Lipzen A."/>
            <person name="Tritt A."/>
            <person name="Sun H."/>
            <person name="Haridas S."/>
            <person name="LaButti K."/>
            <person name="Ohm R.A."/>
            <person name="Kues U."/>
            <person name="Blanchette R.A."/>
            <person name="Grigoriev I.V."/>
            <person name="Minto R.E."/>
            <person name="Hibbett D.S."/>
        </authorList>
    </citation>
    <scope>NUCLEOTIDE SEQUENCE [LARGE SCALE GENOMIC DNA]</scope>
    <source>
        <strain evidence="4 5">ATCC 64428</strain>
    </source>
</reference>
<feature type="transmembrane region" description="Helical" evidence="2">
    <location>
        <begin position="51"/>
        <end position="71"/>
    </location>
</feature>
<proteinExistence type="predicted"/>
<evidence type="ECO:0000256" key="2">
    <source>
        <dbReference type="SAM" id="Phobius"/>
    </source>
</evidence>
<accession>A0A0D7A2Q6</accession>
<keyword evidence="3" id="KW-0732">Signal</keyword>
<evidence type="ECO:0000256" key="1">
    <source>
        <dbReference type="SAM" id="MobiDB-lite"/>
    </source>
</evidence>
<evidence type="ECO:0000313" key="5">
    <source>
        <dbReference type="Proteomes" id="UP000054144"/>
    </source>
</evidence>
<feature type="chain" id="PRO_5002316121" evidence="3">
    <location>
        <begin position="28"/>
        <end position="407"/>
    </location>
</feature>
<feature type="region of interest" description="Disordered" evidence="1">
    <location>
        <begin position="388"/>
        <end position="407"/>
    </location>
</feature>
<protein>
    <submittedName>
        <fullName evidence="4">Uncharacterized protein</fullName>
    </submittedName>
</protein>
<feature type="compositionally biased region" description="Low complexity" evidence="1">
    <location>
        <begin position="366"/>
        <end position="375"/>
    </location>
</feature>